<feature type="non-terminal residue" evidence="1">
    <location>
        <position position="78"/>
    </location>
</feature>
<dbReference type="Proteomes" id="UP000789572">
    <property type="component" value="Unassembled WGS sequence"/>
</dbReference>
<gene>
    <name evidence="1" type="ORF">POCULU_LOCUS10350</name>
</gene>
<organism evidence="1 2">
    <name type="scientific">Paraglomus occultum</name>
    <dbReference type="NCBI Taxonomy" id="144539"/>
    <lineage>
        <taxon>Eukaryota</taxon>
        <taxon>Fungi</taxon>
        <taxon>Fungi incertae sedis</taxon>
        <taxon>Mucoromycota</taxon>
        <taxon>Glomeromycotina</taxon>
        <taxon>Glomeromycetes</taxon>
        <taxon>Paraglomerales</taxon>
        <taxon>Paraglomeraceae</taxon>
        <taxon>Paraglomus</taxon>
    </lineage>
</organism>
<name>A0A9N9DZG1_9GLOM</name>
<evidence type="ECO:0000313" key="1">
    <source>
        <dbReference type="EMBL" id="CAG8658854.1"/>
    </source>
</evidence>
<accession>A0A9N9DZG1</accession>
<reference evidence="1" key="1">
    <citation type="submission" date="2021-06" db="EMBL/GenBank/DDBJ databases">
        <authorList>
            <person name="Kallberg Y."/>
            <person name="Tangrot J."/>
            <person name="Rosling A."/>
        </authorList>
    </citation>
    <scope>NUCLEOTIDE SEQUENCE</scope>
    <source>
        <strain evidence="1">IA702</strain>
    </source>
</reference>
<sequence length="78" mass="8402">MALLSNPEKGVKTIADLLKAGASQGDKFFGVGGPDSLFTWVYHAVPNFNKVHSGNQNLMTGLAKRVGKFFATHVNLIQ</sequence>
<keyword evidence="2" id="KW-1185">Reference proteome</keyword>
<comment type="caution">
    <text evidence="1">The sequence shown here is derived from an EMBL/GenBank/DDBJ whole genome shotgun (WGS) entry which is preliminary data.</text>
</comment>
<proteinExistence type="predicted"/>
<evidence type="ECO:0000313" key="2">
    <source>
        <dbReference type="Proteomes" id="UP000789572"/>
    </source>
</evidence>
<protein>
    <submittedName>
        <fullName evidence="1">6583_t:CDS:1</fullName>
    </submittedName>
</protein>
<dbReference type="AlphaFoldDB" id="A0A9N9DZG1"/>
<dbReference type="EMBL" id="CAJVPJ010005141">
    <property type="protein sequence ID" value="CAG8658854.1"/>
    <property type="molecule type" value="Genomic_DNA"/>
</dbReference>